<keyword evidence="1" id="KW-0812">Transmembrane</keyword>
<protein>
    <submittedName>
        <fullName evidence="2">Uncharacterized protein</fullName>
    </submittedName>
</protein>
<keyword evidence="3" id="KW-1185">Reference proteome</keyword>
<dbReference type="EMBL" id="JACDUT010000007">
    <property type="protein sequence ID" value="MBA2875579.1"/>
    <property type="molecule type" value="Genomic_DNA"/>
</dbReference>
<gene>
    <name evidence="2" type="ORF">HNR31_002369</name>
</gene>
<evidence type="ECO:0000256" key="1">
    <source>
        <dbReference type="SAM" id="Phobius"/>
    </source>
</evidence>
<organism evidence="2 3">
    <name type="scientific">Thermaerobacillus caldiproteolyticus</name>
    <dbReference type="NCBI Taxonomy" id="247480"/>
    <lineage>
        <taxon>Bacteria</taxon>
        <taxon>Bacillati</taxon>
        <taxon>Bacillota</taxon>
        <taxon>Bacilli</taxon>
        <taxon>Bacillales</taxon>
        <taxon>Anoxybacillaceae</taxon>
        <taxon>Thermaerobacillus</taxon>
    </lineage>
</organism>
<comment type="caution">
    <text evidence="2">The sequence shown here is derived from an EMBL/GenBank/DDBJ whole genome shotgun (WGS) entry which is preliminary data.</text>
</comment>
<keyword evidence="1" id="KW-0472">Membrane</keyword>
<proteinExistence type="predicted"/>
<sequence length="29" mass="3318">MTWTKQVILFCLSLLSSTLVLNMIGYQTI</sequence>
<name>A0A7V9Z7V6_9BACL</name>
<accession>A0A7V9Z7V6</accession>
<reference evidence="2 3" key="1">
    <citation type="submission" date="2020-07" db="EMBL/GenBank/DDBJ databases">
        <title>Genomic Encyclopedia of Type Strains, Phase IV (KMG-IV): sequencing the most valuable type-strain genomes for metagenomic binning, comparative biology and taxonomic classification.</title>
        <authorList>
            <person name="Goeker M."/>
        </authorList>
    </citation>
    <scope>NUCLEOTIDE SEQUENCE [LARGE SCALE GENOMIC DNA]</scope>
    <source>
        <strain evidence="2 3">DSM 15730</strain>
    </source>
</reference>
<evidence type="ECO:0000313" key="3">
    <source>
        <dbReference type="Proteomes" id="UP000523087"/>
    </source>
</evidence>
<evidence type="ECO:0000313" key="2">
    <source>
        <dbReference type="EMBL" id="MBA2875579.1"/>
    </source>
</evidence>
<dbReference type="Proteomes" id="UP000523087">
    <property type="component" value="Unassembled WGS sequence"/>
</dbReference>
<feature type="transmembrane region" description="Helical" evidence="1">
    <location>
        <begin position="7"/>
        <end position="26"/>
    </location>
</feature>
<dbReference type="AlphaFoldDB" id="A0A7V9Z7V6"/>
<keyword evidence="1" id="KW-1133">Transmembrane helix</keyword>